<dbReference type="Pfam" id="PF01583">
    <property type="entry name" value="APS_kinase"/>
    <property type="match status" value="1"/>
</dbReference>
<keyword evidence="7" id="KW-0547">Nucleotide-binding</keyword>
<dbReference type="SUPFAM" id="SSF52540">
    <property type="entry name" value="P-loop containing nucleoside triphosphate hydrolases"/>
    <property type="match status" value="1"/>
</dbReference>
<gene>
    <name evidence="15" type="ORF">ARB_02837</name>
</gene>
<evidence type="ECO:0000256" key="3">
    <source>
        <dbReference type="ARBA" id="ARBA00007008"/>
    </source>
</evidence>
<keyword evidence="10" id="KW-0028">Amino-acid biosynthesis</keyword>
<accession>D4B303</accession>
<keyword evidence="16" id="KW-1185">Reference proteome</keyword>
<evidence type="ECO:0000256" key="7">
    <source>
        <dbReference type="ARBA" id="ARBA00022741"/>
    </source>
</evidence>
<keyword evidence="6" id="KW-0808">Transferase</keyword>
<dbReference type="GO" id="GO:0005524">
    <property type="term" value="F:ATP binding"/>
    <property type="evidence" value="ECO:0007669"/>
    <property type="project" value="UniProtKB-KW"/>
</dbReference>
<dbReference type="InterPro" id="IPR027417">
    <property type="entry name" value="P-loop_NTPase"/>
</dbReference>
<organism evidence="15 16">
    <name type="scientific">Arthroderma benhamiae (strain ATCC MYA-4681 / CBS 112371)</name>
    <name type="common">Trichophyton mentagrophytes</name>
    <dbReference type="NCBI Taxonomy" id="663331"/>
    <lineage>
        <taxon>Eukaryota</taxon>
        <taxon>Fungi</taxon>
        <taxon>Dikarya</taxon>
        <taxon>Ascomycota</taxon>
        <taxon>Pezizomycotina</taxon>
        <taxon>Eurotiomycetes</taxon>
        <taxon>Eurotiomycetidae</taxon>
        <taxon>Onygenales</taxon>
        <taxon>Arthrodermataceae</taxon>
        <taxon>Trichophyton</taxon>
    </lineage>
</organism>
<dbReference type="Proteomes" id="UP000008866">
    <property type="component" value="Unassembled WGS sequence"/>
</dbReference>
<feature type="coiled-coil region" evidence="13">
    <location>
        <begin position="384"/>
        <end position="429"/>
    </location>
</feature>
<evidence type="ECO:0000256" key="5">
    <source>
        <dbReference type="ARBA" id="ARBA00018163"/>
    </source>
</evidence>
<dbReference type="NCBIfam" id="TIGR00455">
    <property type="entry name" value="apsK"/>
    <property type="match status" value="1"/>
</dbReference>
<dbReference type="Gene3D" id="3.40.50.300">
    <property type="entry name" value="P-loop containing nucleotide triphosphate hydrolases"/>
    <property type="match status" value="1"/>
</dbReference>
<comment type="pathway">
    <text evidence="2">Sulfur metabolism; hydrogen sulfide biosynthesis; sulfite from sulfate: step 2/3.</text>
</comment>
<dbReference type="PANTHER" id="PTHR11055">
    <property type="entry name" value="BIFUNCTIONAL 3'-PHOSPHOADENOSINE 5'-PHOSPHOSULFATE SYNTHASE"/>
    <property type="match status" value="1"/>
</dbReference>
<dbReference type="RefSeq" id="XP_003010939.1">
    <property type="nucleotide sequence ID" value="XM_003010893.1"/>
</dbReference>
<comment type="similarity">
    <text evidence="3">Belongs to the APS kinase family.</text>
</comment>
<evidence type="ECO:0000313" key="16">
    <source>
        <dbReference type="Proteomes" id="UP000008866"/>
    </source>
</evidence>
<reference evidence="16" key="1">
    <citation type="journal article" date="2011" name="Genome Biol.">
        <title>Comparative and functional genomics provide insights into the pathogenicity of dermatophytic fungi.</title>
        <authorList>
            <person name="Burmester A."/>
            <person name="Shelest E."/>
            <person name="Gloeckner G."/>
            <person name="Heddergott C."/>
            <person name="Schindler S."/>
            <person name="Staib P."/>
            <person name="Heidel A."/>
            <person name="Felder M."/>
            <person name="Petzold A."/>
            <person name="Szafranski K."/>
            <person name="Feuermann M."/>
            <person name="Pedruzzi I."/>
            <person name="Priebe S."/>
            <person name="Groth M."/>
            <person name="Winkler R."/>
            <person name="Li W."/>
            <person name="Kniemeyer O."/>
            <person name="Schroeckh V."/>
            <person name="Hertweck C."/>
            <person name="Hube B."/>
            <person name="White T.C."/>
            <person name="Platzer M."/>
            <person name="Guthke R."/>
            <person name="Heitman J."/>
            <person name="Woestemeyer J."/>
            <person name="Zipfel P.F."/>
            <person name="Monod M."/>
            <person name="Brakhage A.A."/>
        </authorList>
    </citation>
    <scope>NUCLEOTIDE SEQUENCE [LARGE SCALE GENOMIC DNA]</scope>
    <source>
        <strain evidence="16">ATCC MYA-4681 / CBS 112371</strain>
    </source>
</reference>
<evidence type="ECO:0000256" key="10">
    <source>
        <dbReference type="ARBA" id="ARBA00023192"/>
    </source>
</evidence>
<dbReference type="GO" id="GO:0019344">
    <property type="term" value="P:cysteine biosynthetic process"/>
    <property type="evidence" value="ECO:0007669"/>
    <property type="project" value="UniProtKB-KW"/>
</dbReference>
<evidence type="ECO:0000256" key="9">
    <source>
        <dbReference type="ARBA" id="ARBA00022840"/>
    </source>
</evidence>
<dbReference type="GO" id="GO:0000103">
    <property type="term" value="P:sulfate assimilation"/>
    <property type="evidence" value="ECO:0007669"/>
    <property type="project" value="InterPro"/>
</dbReference>
<dbReference type="CDD" id="cd02027">
    <property type="entry name" value="APSK"/>
    <property type="match status" value="1"/>
</dbReference>
<sequence length="437" mass="47856">MKGSIDVYRLDDGDGKRERPIYVPFSRYRAIYTTGEAKENLSLPLSMVPNEPPGGAFHLPNSATFCLSYLEQMKHHQHISKTHLPLHISLTSSVTMGSLVHFHESDFTRETRAAHIGQRGFTVWFTGISGSGKSTIAVALEKELISKRKLVTYRLDGDNIRTGLNKGLKWSAADRTENIRRIGEVAKLFADCGIVTLTSFISPFAVDRAAARKLHELSEAEKERGETPLPFIEVYVEAPEDVAFKRDKKGLLRMQKSGMVKLSGAGKSGDEEYNIPENPEIHINNDENMTMEIAVKLIIDYLEKRGLLDSPPDIATAEAESAKRVKEGQDIKEKRLLRELDEKDAAVKAAVAAGNSEQIEDARKSAALAAGALKSFIANKHRAIDEAAKAAEEAAAAKAAEAEEANKLAQATRAEAAKLAQDLATYDAETSARTTAN</sequence>
<dbReference type="GO" id="GO:0004020">
    <property type="term" value="F:adenylylsulfate kinase activity"/>
    <property type="evidence" value="ECO:0007669"/>
    <property type="project" value="UniProtKB-EC"/>
</dbReference>
<dbReference type="EMBL" id="ABSU01000031">
    <property type="protein sequence ID" value="EFE30299.1"/>
    <property type="molecule type" value="Genomic_DNA"/>
</dbReference>
<keyword evidence="10" id="KW-0198">Cysteine biosynthesis</keyword>
<dbReference type="eggNOG" id="KOG0635">
    <property type="taxonomic scope" value="Eukaryota"/>
</dbReference>
<evidence type="ECO:0000256" key="2">
    <source>
        <dbReference type="ARBA" id="ARBA00004806"/>
    </source>
</evidence>
<proteinExistence type="inferred from homology"/>
<comment type="caution">
    <text evidence="15">The sequence shown here is derived from an EMBL/GenBank/DDBJ whole genome shotgun (WGS) entry which is preliminary data.</text>
</comment>
<evidence type="ECO:0000256" key="6">
    <source>
        <dbReference type="ARBA" id="ARBA00022679"/>
    </source>
</evidence>
<keyword evidence="13" id="KW-0175">Coiled coil</keyword>
<dbReference type="HOGENOM" id="CLU_051197_0_0_1"/>
<evidence type="ECO:0000256" key="8">
    <source>
        <dbReference type="ARBA" id="ARBA00022777"/>
    </source>
</evidence>
<keyword evidence="9" id="KW-0067">ATP-binding</keyword>
<dbReference type="STRING" id="663331.D4B303"/>
<protein>
    <recommendedName>
        <fullName evidence="5">Adenylyl-sulfate kinase</fullName>
        <ecNumber evidence="4">2.7.1.25</ecNumber>
    </recommendedName>
    <alternativeName>
        <fullName evidence="12">ATP adenosine-5'-phosphosulfate 3'-phosphotransferase</fullName>
    </alternativeName>
    <alternativeName>
        <fullName evidence="11">Adenosine-5'-phosphosulfate kinase</fullName>
    </alternativeName>
</protein>
<dbReference type="OMA" id="FHESDFT"/>
<name>D4B303_ARTBC</name>
<evidence type="ECO:0000256" key="1">
    <source>
        <dbReference type="ARBA" id="ARBA00001823"/>
    </source>
</evidence>
<dbReference type="InterPro" id="IPR059117">
    <property type="entry name" value="APS_kinase_dom"/>
</dbReference>
<dbReference type="EC" id="2.7.1.25" evidence="4"/>
<dbReference type="KEGG" id="abe:ARB_02837"/>
<comment type="catalytic activity">
    <reaction evidence="1">
        <text>adenosine 5'-phosphosulfate + ATP = 3'-phosphoadenylyl sulfate + ADP + H(+)</text>
        <dbReference type="Rhea" id="RHEA:24152"/>
        <dbReference type="ChEBI" id="CHEBI:15378"/>
        <dbReference type="ChEBI" id="CHEBI:30616"/>
        <dbReference type="ChEBI" id="CHEBI:58243"/>
        <dbReference type="ChEBI" id="CHEBI:58339"/>
        <dbReference type="ChEBI" id="CHEBI:456216"/>
        <dbReference type="EC" id="2.7.1.25"/>
    </reaction>
</comment>
<evidence type="ECO:0000256" key="13">
    <source>
        <dbReference type="SAM" id="Coils"/>
    </source>
</evidence>
<evidence type="ECO:0000256" key="11">
    <source>
        <dbReference type="ARBA" id="ARBA00029724"/>
    </source>
</evidence>
<dbReference type="PANTHER" id="PTHR11055:SF1">
    <property type="entry name" value="PAPS SYNTHETASE, ISOFORM D"/>
    <property type="match status" value="1"/>
</dbReference>
<keyword evidence="8" id="KW-0418">Kinase</keyword>
<dbReference type="InterPro" id="IPR002891">
    <property type="entry name" value="APS"/>
</dbReference>
<evidence type="ECO:0000256" key="4">
    <source>
        <dbReference type="ARBA" id="ARBA00012121"/>
    </source>
</evidence>
<feature type="domain" description="APS kinase" evidence="14">
    <location>
        <begin position="119"/>
        <end position="284"/>
    </location>
</feature>
<dbReference type="NCBIfam" id="NF003013">
    <property type="entry name" value="PRK03846.1"/>
    <property type="match status" value="1"/>
</dbReference>
<dbReference type="AlphaFoldDB" id="D4B303"/>
<dbReference type="GeneID" id="9525056"/>
<evidence type="ECO:0000256" key="12">
    <source>
        <dbReference type="ARBA" id="ARBA00031464"/>
    </source>
</evidence>
<evidence type="ECO:0000313" key="15">
    <source>
        <dbReference type="EMBL" id="EFE30299.1"/>
    </source>
</evidence>
<evidence type="ECO:0000259" key="14">
    <source>
        <dbReference type="Pfam" id="PF01583"/>
    </source>
</evidence>